<sequence length="280" mass="31359">MEVSRTGNTLQLDAQNHKHPLEAEKARRAKNRKFALYTPLSFGATGPRRYWTQAFTATPIIGIIAEDRGDTVSGGSWRSTIKVRFCRRSLVMLKQDKQEVEATSMQFFQSSALDGPGQSTATTLVGNFPALRETSKRVTRVLGALQRIRRGVRRLLGSLTRPAKIDGKENLRLAGSLASNQDSSPDLEASRLWPPSLSIFAYYPVVSACQVRLKDLWITVRGLELDFSTFSERTAWRPNFHHLHWKKVGLPLLFHRIEAGCRRAGSPRKAQLSGFGTEVP</sequence>
<dbReference type="InParanoid" id="G2QFK7"/>
<dbReference type="VEuPathDB" id="FungiDB:MYCTH_2111445"/>
<protein>
    <submittedName>
        <fullName evidence="1">Uncharacterized protein</fullName>
    </submittedName>
</protein>
<organism evidence="1 2">
    <name type="scientific">Thermothelomyces thermophilus (strain ATCC 42464 / BCRC 31852 / DSM 1799)</name>
    <name type="common">Sporotrichum thermophile</name>
    <dbReference type="NCBI Taxonomy" id="573729"/>
    <lineage>
        <taxon>Eukaryota</taxon>
        <taxon>Fungi</taxon>
        <taxon>Dikarya</taxon>
        <taxon>Ascomycota</taxon>
        <taxon>Pezizomycotina</taxon>
        <taxon>Sordariomycetes</taxon>
        <taxon>Sordariomycetidae</taxon>
        <taxon>Sordariales</taxon>
        <taxon>Chaetomiaceae</taxon>
        <taxon>Thermothelomyces</taxon>
    </lineage>
</organism>
<dbReference type="Proteomes" id="UP000007322">
    <property type="component" value="Chromosome 4"/>
</dbReference>
<dbReference type="KEGG" id="mtm:MYCTH_2111445"/>
<accession>G2QFK7</accession>
<dbReference type="AlphaFoldDB" id="G2QFK7"/>
<evidence type="ECO:0000313" key="2">
    <source>
        <dbReference type="Proteomes" id="UP000007322"/>
    </source>
</evidence>
<evidence type="ECO:0000313" key="1">
    <source>
        <dbReference type="EMBL" id="AEO59224.1"/>
    </source>
</evidence>
<name>G2QFK7_THET4</name>
<dbReference type="EMBL" id="CP003005">
    <property type="protein sequence ID" value="AEO59224.1"/>
    <property type="molecule type" value="Genomic_DNA"/>
</dbReference>
<gene>
    <name evidence="1" type="ORF">MYCTH_2111445</name>
</gene>
<keyword evidence="2" id="KW-1185">Reference proteome</keyword>
<dbReference type="RefSeq" id="XP_003664469.1">
    <property type="nucleotide sequence ID" value="XM_003664421.1"/>
</dbReference>
<reference evidence="1 2" key="1">
    <citation type="journal article" date="2011" name="Nat. Biotechnol.">
        <title>Comparative genomic analysis of the thermophilic biomass-degrading fungi Myceliophthora thermophila and Thielavia terrestris.</title>
        <authorList>
            <person name="Berka R.M."/>
            <person name="Grigoriev I.V."/>
            <person name="Otillar R."/>
            <person name="Salamov A."/>
            <person name="Grimwood J."/>
            <person name="Reid I."/>
            <person name="Ishmael N."/>
            <person name="John T."/>
            <person name="Darmond C."/>
            <person name="Moisan M.-C."/>
            <person name="Henrissat B."/>
            <person name="Coutinho P.M."/>
            <person name="Lombard V."/>
            <person name="Natvig D.O."/>
            <person name="Lindquist E."/>
            <person name="Schmutz J."/>
            <person name="Lucas S."/>
            <person name="Harris P."/>
            <person name="Powlowski J."/>
            <person name="Bellemare A."/>
            <person name="Taylor D."/>
            <person name="Butler G."/>
            <person name="de Vries R.P."/>
            <person name="Allijn I.E."/>
            <person name="van den Brink J."/>
            <person name="Ushinsky S."/>
            <person name="Storms R."/>
            <person name="Powell A.J."/>
            <person name="Paulsen I.T."/>
            <person name="Elbourne L.D.H."/>
            <person name="Baker S.E."/>
            <person name="Magnuson J."/>
            <person name="LaBoissiere S."/>
            <person name="Clutterbuck A.J."/>
            <person name="Martinez D."/>
            <person name="Wogulis M."/>
            <person name="de Leon A.L."/>
            <person name="Rey M.W."/>
            <person name="Tsang A."/>
        </authorList>
    </citation>
    <scope>NUCLEOTIDE SEQUENCE [LARGE SCALE GENOMIC DNA]</scope>
    <source>
        <strain evidence="2">ATCC 42464 / BCRC 31852 / DSM 1799</strain>
    </source>
</reference>
<dbReference type="GeneID" id="11514412"/>
<dbReference type="HOGENOM" id="CLU_994608_0_0_1"/>
<proteinExistence type="predicted"/>